<reference evidence="11 12" key="1">
    <citation type="journal article" date="2007" name="Proc. Natl. Acad. Sci. U.S.A.">
        <title>The genome of Syntrophus aciditrophicus: life at the thermodynamic limit of microbial growth.</title>
        <authorList>
            <person name="McInerney M.J."/>
            <person name="Rohlin L."/>
            <person name="Mouttaki H."/>
            <person name="Kim U."/>
            <person name="Krupp R.S."/>
            <person name="Rios-Hernandez L."/>
            <person name="Sieber J."/>
            <person name="Struchtemeyer C.G."/>
            <person name="Bhattacharyya A."/>
            <person name="Campbell J.W."/>
            <person name="Gunsalus R.P."/>
        </authorList>
    </citation>
    <scope>NUCLEOTIDE SEQUENCE [LARGE SCALE GENOMIC DNA]</scope>
    <source>
        <strain evidence="11 12">SB</strain>
    </source>
</reference>
<dbReference type="SUPFAM" id="SSF54690">
    <property type="entry name" value="Molybdopterin synthase subunit MoaE"/>
    <property type="match status" value="1"/>
</dbReference>
<evidence type="ECO:0000256" key="6">
    <source>
        <dbReference type="ARBA" id="ARBA00029745"/>
    </source>
</evidence>
<evidence type="ECO:0000256" key="2">
    <source>
        <dbReference type="ARBA" id="ARBA00005426"/>
    </source>
</evidence>
<evidence type="ECO:0000313" key="11">
    <source>
        <dbReference type="EMBL" id="ABC76032.1"/>
    </source>
</evidence>
<accession>Q2LQ19</accession>
<evidence type="ECO:0000256" key="1">
    <source>
        <dbReference type="ARBA" id="ARBA00005046"/>
    </source>
</evidence>
<name>Q2LQ19_SYNAS</name>
<evidence type="ECO:0000256" key="5">
    <source>
        <dbReference type="ARBA" id="ARBA00026066"/>
    </source>
</evidence>
<gene>
    <name evidence="11" type="ORF">SYN_01958</name>
</gene>
<organism evidence="11 12">
    <name type="scientific">Syntrophus aciditrophicus (strain SB)</name>
    <dbReference type="NCBI Taxonomy" id="56780"/>
    <lineage>
        <taxon>Bacteria</taxon>
        <taxon>Pseudomonadati</taxon>
        <taxon>Thermodesulfobacteriota</taxon>
        <taxon>Syntrophia</taxon>
        <taxon>Syntrophales</taxon>
        <taxon>Syntrophaceae</taxon>
        <taxon>Syntrophus</taxon>
    </lineage>
</organism>
<keyword evidence="12" id="KW-1185">Reference proteome</keyword>
<evidence type="ECO:0000256" key="10">
    <source>
        <dbReference type="ARBA" id="ARBA00049878"/>
    </source>
</evidence>
<dbReference type="Gene3D" id="3.90.1170.40">
    <property type="entry name" value="Molybdopterin biosynthesis MoaE subunit"/>
    <property type="match status" value="1"/>
</dbReference>
<evidence type="ECO:0000256" key="9">
    <source>
        <dbReference type="ARBA" id="ARBA00032474"/>
    </source>
</evidence>
<dbReference type="AlphaFoldDB" id="Q2LQ19"/>
<dbReference type="KEGG" id="sat:SYN_01958"/>
<dbReference type="RefSeq" id="WP_011416067.1">
    <property type="nucleotide sequence ID" value="NC_007759.1"/>
</dbReference>
<dbReference type="eggNOG" id="COG0314">
    <property type="taxonomic scope" value="Bacteria"/>
</dbReference>
<evidence type="ECO:0000256" key="3">
    <source>
        <dbReference type="ARBA" id="ARBA00011950"/>
    </source>
</evidence>
<evidence type="ECO:0000256" key="7">
    <source>
        <dbReference type="ARBA" id="ARBA00030407"/>
    </source>
</evidence>
<dbReference type="UniPathway" id="UPA00344"/>
<dbReference type="EC" id="2.8.1.12" evidence="3"/>
<dbReference type="HOGENOM" id="CLU_089568_1_2_7"/>
<evidence type="ECO:0000256" key="8">
    <source>
        <dbReference type="ARBA" id="ARBA00030781"/>
    </source>
</evidence>
<dbReference type="STRING" id="56780.SYN_01958"/>
<dbReference type="OrthoDB" id="9803224at2"/>
<dbReference type="GO" id="GO:0006777">
    <property type="term" value="P:Mo-molybdopterin cofactor biosynthetic process"/>
    <property type="evidence" value="ECO:0007669"/>
    <property type="project" value="InterPro"/>
</dbReference>
<dbReference type="InterPro" id="IPR036563">
    <property type="entry name" value="MoaE_sf"/>
</dbReference>
<dbReference type="InterPro" id="IPR003448">
    <property type="entry name" value="Mopterin_biosynth_MoaE"/>
</dbReference>
<comment type="subunit">
    <text evidence="5">Heterotetramer of 2 MoaD subunits and 2 MoaE subunits. Also stable as homodimer. The enzyme changes between these two forms during catalysis.</text>
</comment>
<comment type="catalytic activity">
    <reaction evidence="10">
        <text>2 [molybdopterin-synthase sulfur-carrier protein]-C-terminal-Gly-aminoethanethioate + cyclic pyranopterin phosphate + H2O = molybdopterin + 2 [molybdopterin-synthase sulfur-carrier protein]-C-terminal Gly-Gly + 2 H(+)</text>
        <dbReference type="Rhea" id="RHEA:26333"/>
        <dbReference type="Rhea" id="RHEA-COMP:12202"/>
        <dbReference type="Rhea" id="RHEA-COMP:19907"/>
        <dbReference type="ChEBI" id="CHEBI:15377"/>
        <dbReference type="ChEBI" id="CHEBI:15378"/>
        <dbReference type="ChEBI" id="CHEBI:58698"/>
        <dbReference type="ChEBI" id="CHEBI:59648"/>
        <dbReference type="ChEBI" id="CHEBI:90778"/>
        <dbReference type="ChEBI" id="CHEBI:232372"/>
        <dbReference type="EC" id="2.8.1.12"/>
    </reaction>
</comment>
<comment type="similarity">
    <text evidence="2">Belongs to the MoaE family.</text>
</comment>
<evidence type="ECO:0000256" key="4">
    <source>
        <dbReference type="ARBA" id="ARBA00013858"/>
    </source>
</evidence>
<dbReference type="GO" id="GO:0030366">
    <property type="term" value="F:molybdopterin synthase activity"/>
    <property type="evidence" value="ECO:0007669"/>
    <property type="project" value="UniProtKB-EC"/>
</dbReference>
<dbReference type="InParanoid" id="Q2LQ19"/>
<dbReference type="Pfam" id="PF02391">
    <property type="entry name" value="MoaE"/>
    <property type="match status" value="1"/>
</dbReference>
<sequence length="125" mass="13792">MVIVSKDPIDPATMFEKIEKSRGGSVLLHYAVVKQKVGSSVSEGIHFERVGDMEGELSAISSDMKRQWDIEDVLLVRRTGTLELGDIISLVAVSSPSSKDAFEACRHGLERLKGMKTITKAERFL</sequence>
<dbReference type="EMBL" id="CP000252">
    <property type="protein sequence ID" value="ABC76032.1"/>
    <property type="molecule type" value="Genomic_DNA"/>
</dbReference>
<proteinExistence type="inferred from homology"/>
<protein>
    <recommendedName>
        <fullName evidence="4">Molybdopterin synthase catalytic subunit</fullName>
        <ecNumber evidence="3">2.8.1.12</ecNumber>
    </recommendedName>
    <alternativeName>
        <fullName evidence="8">MPT synthase subunit 2</fullName>
    </alternativeName>
    <alternativeName>
        <fullName evidence="6">Molybdenum cofactor biosynthesis protein E</fullName>
    </alternativeName>
    <alternativeName>
        <fullName evidence="7">Molybdopterin-converting factor large subunit</fullName>
    </alternativeName>
    <alternativeName>
        <fullName evidence="9">Molybdopterin-converting factor subunit 2</fullName>
    </alternativeName>
</protein>
<dbReference type="Proteomes" id="UP000001933">
    <property type="component" value="Chromosome"/>
</dbReference>
<comment type="pathway">
    <text evidence="1">Cofactor biosynthesis; molybdopterin biosynthesis.</text>
</comment>
<evidence type="ECO:0000313" key="12">
    <source>
        <dbReference type="Proteomes" id="UP000001933"/>
    </source>
</evidence>